<dbReference type="InterPro" id="IPR011993">
    <property type="entry name" value="PH-like_dom_sf"/>
</dbReference>
<name>A0A1X2G2L6_9FUNG</name>
<dbReference type="GO" id="GO:0005737">
    <property type="term" value="C:cytoplasm"/>
    <property type="evidence" value="ECO:0007669"/>
    <property type="project" value="TreeGrafter"/>
</dbReference>
<dbReference type="Pfam" id="PF06395">
    <property type="entry name" value="CDC24"/>
    <property type="match status" value="1"/>
</dbReference>
<accession>A0A1X2G2L6</accession>
<dbReference type="SUPFAM" id="SSF54277">
    <property type="entry name" value="CAD &amp; PB1 domains"/>
    <property type="match status" value="1"/>
</dbReference>
<dbReference type="Pfam" id="PF00564">
    <property type="entry name" value="PB1"/>
    <property type="match status" value="1"/>
</dbReference>
<reference evidence="4 5" key="1">
    <citation type="submission" date="2016-07" db="EMBL/GenBank/DDBJ databases">
        <title>Pervasive Adenine N6-methylation of Active Genes in Fungi.</title>
        <authorList>
            <consortium name="DOE Joint Genome Institute"/>
            <person name="Mondo S.J."/>
            <person name="Dannebaum R.O."/>
            <person name="Kuo R.C."/>
            <person name="Labutti K."/>
            <person name="Haridas S."/>
            <person name="Kuo A."/>
            <person name="Salamov A."/>
            <person name="Ahrendt S.R."/>
            <person name="Lipzen A."/>
            <person name="Sullivan W."/>
            <person name="Andreopoulos W.B."/>
            <person name="Clum A."/>
            <person name="Lindquist E."/>
            <person name="Daum C."/>
            <person name="Ramamoorthy G.K."/>
            <person name="Gryganskyi A."/>
            <person name="Culley D."/>
            <person name="Magnuson J.K."/>
            <person name="James T.Y."/>
            <person name="O'Malley M.A."/>
            <person name="Stajich J.E."/>
            <person name="Spatafora J.W."/>
            <person name="Visel A."/>
            <person name="Grigoriev I.V."/>
        </authorList>
    </citation>
    <scope>NUCLEOTIDE SEQUENCE [LARGE SCALE GENOMIC DNA]</scope>
    <source>
        <strain evidence="4 5">NRRL 3301</strain>
    </source>
</reference>
<dbReference type="Gene3D" id="2.30.29.30">
    <property type="entry name" value="Pleckstrin-homology domain (PH domain)/Phosphotyrosine-binding domain (PTB)"/>
    <property type="match status" value="1"/>
</dbReference>
<evidence type="ECO:0000313" key="4">
    <source>
        <dbReference type="EMBL" id="ORX42930.1"/>
    </source>
</evidence>
<sequence length="752" mass="85055">MTSLTAIHRPSLGSLPTTPQSLMQPLPSPQAHPVLSTTSSSIYHTCRLVLEKLALVEGLQSWLDEDTDADPLSRLCQLCRRGEPLFVLFNALEPSEPLNTNPDPKLNQINSCKANVYHFLVACRRQLLFAEDELFTVTDLFIDDTNGSVKVVHTIDKILQILQDRGIIQPCVTNCPSNAPPKDTRDKVMLELVSTERKYVQDLESLQNYMRDLQQQNILTQDTVHYLFGNLNALVDFQRRFLIQLEDLSEKPAQEQHVGQLFTDMEEAFSVYEPYCANYYSAQDVVVQEAPKLQTPTHELTSYLIKPIQRICKYPLLMNELVKSTDKAWPLHVELELGLEAIRRVTEKINETQRKHENEQILQDLKRRVDDWKDISIENGGRLLIQDKLTYTDKGEHHEREYQVFLFEHQLLFCKESKESKNRLPMSNSIRKQRRRGCSLDPRGYIATGLMTGVYNRQTADGDFKLLVEWVDNEALRYFELKFRNEEQCQLWTSILKKHTSATMDHPTPTYASFVIQDDDADSETSGPSQTRSRSNSFSAQLINTLTGVNATPGGGARLKTSASNGTNQPLPPLPSSMASIQRGARPTPIQFSHYHDLDIYPSSPPPSNPSSPIHDASSRMAGIHGVLLPVPSSTPLPSATLSLSSSTTLPSLAEPADYFASRQLPHPLKVKLVFNDGRYSILVPQDISYMDLVDRVEQKLRLVGEFTPGSPGLRLKYRDEDGDLITINSNDDIQMAFDTYSYANIHLFVNL</sequence>
<evidence type="ECO:0000259" key="2">
    <source>
        <dbReference type="PROSITE" id="PS50010"/>
    </source>
</evidence>
<dbReference type="PROSITE" id="PS00741">
    <property type="entry name" value="DH_1"/>
    <property type="match status" value="1"/>
</dbReference>
<dbReference type="PANTHER" id="PTHR47339">
    <property type="entry name" value="CELL DIVISION CONTROL PROTEIN 24"/>
    <property type="match status" value="1"/>
</dbReference>
<dbReference type="PANTHER" id="PTHR47339:SF1">
    <property type="entry name" value="CELL DIVISION CONTROL PROTEIN 24"/>
    <property type="match status" value="1"/>
</dbReference>
<dbReference type="EMBL" id="MCGT01000060">
    <property type="protein sequence ID" value="ORX42930.1"/>
    <property type="molecule type" value="Genomic_DNA"/>
</dbReference>
<dbReference type="GO" id="GO:0043332">
    <property type="term" value="C:mating projection tip"/>
    <property type="evidence" value="ECO:0007669"/>
    <property type="project" value="TreeGrafter"/>
</dbReference>
<dbReference type="GO" id="GO:0031106">
    <property type="term" value="P:septin ring organization"/>
    <property type="evidence" value="ECO:0007669"/>
    <property type="project" value="TreeGrafter"/>
</dbReference>
<dbReference type="CDD" id="cd05992">
    <property type="entry name" value="PB1"/>
    <property type="match status" value="1"/>
</dbReference>
<dbReference type="InterPro" id="IPR053793">
    <property type="entry name" value="PB1-like"/>
</dbReference>
<dbReference type="InterPro" id="IPR035899">
    <property type="entry name" value="DBL_dom_sf"/>
</dbReference>
<dbReference type="Gene3D" id="1.10.418.10">
    <property type="entry name" value="Calponin-like domain"/>
    <property type="match status" value="1"/>
</dbReference>
<dbReference type="CDD" id="cd00160">
    <property type="entry name" value="RhoGEF"/>
    <property type="match status" value="1"/>
</dbReference>
<dbReference type="PROSITE" id="PS51745">
    <property type="entry name" value="PB1"/>
    <property type="match status" value="1"/>
</dbReference>
<keyword evidence="5" id="KW-1185">Reference proteome</keyword>
<dbReference type="CDD" id="cd00014">
    <property type="entry name" value="CH_SF"/>
    <property type="match status" value="1"/>
</dbReference>
<dbReference type="SMART" id="SM00325">
    <property type="entry name" value="RhoGEF"/>
    <property type="match status" value="1"/>
</dbReference>
<evidence type="ECO:0000256" key="1">
    <source>
        <dbReference type="SAM" id="MobiDB-lite"/>
    </source>
</evidence>
<dbReference type="InterPro" id="IPR000270">
    <property type="entry name" value="PB1_dom"/>
</dbReference>
<dbReference type="OrthoDB" id="1594986at2759"/>
<dbReference type="InterPro" id="IPR036872">
    <property type="entry name" value="CH_dom_sf"/>
</dbReference>
<dbReference type="SUPFAM" id="SSF48065">
    <property type="entry name" value="DBL homology domain (DH-domain)"/>
    <property type="match status" value="1"/>
</dbReference>
<dbReference type="Gene3D" id="3.10.20.90">
    <property type="entry name" value="Phosphatidylinositol 3-kinase Catalytic Subunit, Chain A, domain 1"/>
    <property type="match status" value="1"/>
</dbReference>
<dbReference type="GO" id="GO:0005085">
    <property type="term" value="F:guanyl-nucleotide exchange factor activity"/>
    <property type="evidence" value="ECO:0007669"/>
    <property type="project" value="InterPro"/>
</dbReference>
<dbReference type="SUPFAM" id="SSF50729">
    <property type="entry name" value="PH domain-like"/>
    <property type="match status" value="1"/>
</dbReference>
<dbReference type="Proteomes" id="UP000242146">
    <property type="component" value="Unassembled WGS sequence"/>
</dbReference>
<dbReference type="STRING" id="101127.A0A1X2G2L6"/>
<feature type="domain" description="PB1" evidence="3">
    <location>
        <begin position="668"/>
        <end position="751"/>
    </location>
</feature>
<dbReference type="Gene3D" id="1.20.900.10">
    <property type="entry name" value="Dbl homology (DH) domain"/>
    <property type="match status" value="1"/>
</dbReference>
<evidence type="ECO:0000313" key="5">
    <source>
        <dbReference type="Proteomes" id="UP000242146"/>
    </source>
</evidence>
<feature type="region of interest" description="Disordered" evidence="1">
    <location>
        <begin position="547"/>
        <end position="574"/>
    </location>
</feature>
<dbReference type="AlphaFoldDB" id="A0A1X2G2L6"/>
<feature type="domain" description="DH" evidence="2">
    <location>
        <begin position="184"/>
        <end position="352"/>
    </location>
</feature>
<gene>
    <name evidence="4" type="ORF">DM01DRAFT_1212359</name>
</gene>
<dbReference type="GO" id="GO:0000935">
    <property type="term" value="C:division septum"/>
    <property type="evidence" value="ECO:0007669"/>
    <property type="project" value="TreeGrafter"/>
</dbReference>
<dbReference type="InterPro" id="IPR053026">
    <property type="entry name" value="CDC42_GEF"/>
</dbReference>
<feature type="region of interest" description="Disordered" evidence="1">
    <location>
        <begin position="1"/>
        <end position="30"/>
    </location>
</feature>
<dbReference type="Pfam" id="PF00621">
    <property type="entry name" value="RhoGEF"/>
    <property type="match status" value="1"/>
</dbReference>
<evidence type="ECO:0008006" key="6">
    <source>
        <dbReference type="Google" id="ProtNLM"/>
    </source>
</evidence>
<dbReference type="GO" id="GO:0005634">
    <property type="term" value="C:nucleus"/>
    <property type="evidence" value="ECO:0007669"/>
    <property type="project" value="TreeGrafter"/>
</dbReference>
<dbReference type="GO" id="GO:0035556">
    <property type="term" value="P:intracellular signal transduction"/>
    <property type="evidence" value="ECO:0007669"/>
    <property type="project" value="InterPro"/>
</dbReference>
<protein>
    <recommendedName>
        <fullName evidence="6">RhoGEF-domain-containing protein</fullName>
    </recommendedName>
</protein>
<dbReference type="SMART" id="SM00666">
    <property type="entry name" value="PB1"/>
    <property type="match status" value="1"/>
</dbReference>
<dbReference type="Pfam" id="PF15411">
    <property type="entry name" value="PH_10"/>
    <property type="match status" value="1"/>
</dbReference>
<organism evidence="4 5">
    <name type="scientific">Hesseltinella vesiculosa</name>
    <dbReference type="NCBI Taxonomy" id="101127"/>
    <lineage>
        <taxon>Eukaryota</taxon>
        <taxon>Fungi</taxon>
        <taxon>Fungi incertae sedis</taxon>
        <taxon>Mucoromycota</taxon>
        <taxon>Mucoromycotina</taxon>
        <taxon>Mucoromycetes</taxon>
        <taxon>Mucorales</taxon>
        <taxon>Cunninghamellaceae</taxon>
        <taxon>Hesseltinella</taxon>
    </lineage>
</organism>
<dbReference type="InterPro" id="IPR000219">
    <property type="entry name" value="DH_dom"/>
</dbReference>
<proteinExistence type="predicted"/>
<dbReference type="InterPro" id="IPR010481">
    <property type="entry name" value="Cdc24/Scd1_N"/>
</dbReference>
<comment type="caution">
    <text evidence="4">The sequence shown here is derived from an EMBL/GenBank/DDBJ whole genome shotgun (WGS) entry which is preliminary data.</text>
</comment>
<dbReference type="InterPro" id="IPR001331">
    <property type="entry name" value="GDS_CDC24_CS"/>
</dbReference>
<evidence type="ECO:0000259" key="3">
    <source>
        <dbReference type="PROSITE" id="PS51745"/>
    </source>
</evidence>
<dbReference type="GO" id="GO:0030010">
    <property type="term" value="P:establishment of cell polarity"/>
    <property type="evidence" value="ECO:0007669"/>
    <property type="project" value="TreeGrafter"/>
</dbReference>
<dbReference type="PROSITE" id="PS50010">
    <property type="entry name" value="DH_2"/>
    <property type="match status" value="1"/>
</dbReference>